<dbReference type="PANTHER" id="PTHR30547">
    <property type="entry name" value="UNCHARACTERIZED PROTEIN YHCG-RELATED"/>
    <property type="match status" value="1"/>
</dbReference>
<proteinExistence type="predicted"/>
<dbReference type="AlphaFoldDB" id="C6XVF5"/>
<dbReference type="InterPro" id="IPR053148">
    <property type="entry name" value="PD-DEXK-like_domain"/>
</dbReference>
<dbReference type="Pfam" id="PF17761">
    <property type="entry name" value="DUF1016_N"/>
    <property type="match status" value="1"/>
</dbReference>
<dbReference type="RefSeq" id="WP_015807635.1">
    <property type="nucleotide sequence ID" value="NC_013061.1"/>
</dbReference>
<organism evidence="2 3">
    <name type="scientific">Pedobacter heparinus (strain ATCC 13125 / DSM 2366 / CIP 104194 / JCM 7457 / NBRC 12017 / NCIMB 9290 / NRRL B-14731 / HIM 762-3)</name>
    <dbReference type="NCBI Taxonomy" id="485917"/>
    <lineage>
        <taxon>Bacteria</taxon>
        <taxon>Pseudomonadati</taxon>
        <taxon>Bacteroidota</taxon>
        <taxon>Sphingobacteriia</taxon>
        <taxon>Sphingobacteriales</taxon>
        <taxon>Sphingobacteriaceae</taxon>
        <taxon>Pedobacter</taxon>
    </lineage>
</organism>
<reference evidence="2 3" key="1">
    <citation type="journal article" date="2009" name="Stand. Genomic Sci.">
        <title>Complete genome sequence of Pedobacter heparinus type strain (HIM 762-3).</title>
        <authorList>
            <person name="Han C."/>
            <person name="Spring S."/>
            <person name="Lapidus A."/>
            <person name="Del Rio T.G."/>
            <person name="Tice H."/>
            <person name="Copeland A."/>
            <person name="Cheng J.F."/>
            <person name="Lucas S."/>
            <person name="Chen F."/>
            <person name="Nolan M."/>
            <person name="Bruce D."/>
            <person name="Goodwin L."/>
            <person name="Pitluck S."/>
            <person name="Ivanova N."/>
            <person name="Mavromatis K."/>
            <person name="Mikhailova N."/>
            <person name="Pati A."/>
            <person name="Chen A."/>
            <person name="Palaniappan K."/>
            <person name="Land M."/>
            <person name="Hauser L."/>
            <person name="Chang Y.J."/>
            <person name="Jeffries C.C."/>
            <person name="Saunders E."/>
            <person name="Chertkov O."/>
            <person name="Brettin T."/>
            <person name="Goker M."/>
            <person name="Rohde M."/>
            <person name="Bristow J."/>
            <person name="Eisen J.A."/>
            <person name="Markowitz V."/>
            <person name="Hugenholtz P."/>
            <person name="Kyrpides N.C."/>
            <person name="Klenk H.P."/>
            <person name="Detter J.C."/>
        </authorList>
    </citation>
    <scope>NUCLEOTIDE SEQUENCE [LARGE SCALE GENOMIC DNA]</scope>
    <source>
        <strain evidence="3">ATCC 13125 / DSM 2366 / CIP 104194 / JCM 7457 / NBRC 12017 / NCIMB 9290 / NRRL B-14731 / HIM 762-3</strain>
    </source>
</reference>
<dbReference type="KEGG" id="phe:Phep_1812"/>
<keyword evidence="3" id="KW-1185">Reference proteome</keyword>
<dbReference type="EMBL" id="CP001681">
    <property type="protein sequence ID" value="ACU04021.1"/>
    <property type="molecule type" value="Genomic_DNA"/>
</dbReference>
<protein>
    <recommendedName>
        <fullName evidence="1">YhcG N-terminal domain-containing protein</fullName>
    </recommendedName>
</protein>
<gene>
    <name evidence="2" type="ordered locus">Phep_1812</name>
</gene>
<accession>C6XVF5</accession>
<evidence type="ECO:0000313" key="2">
    <source>
        <dbReference type="EMBL" id="ACU04021.1"/>
    </source>
</evidence>
<dbReference type="InterPro" id="IPR041527">
    <property type="entry name" value="YhcG_N"/>
</dbReference>
<name>C6XVF5_PEDHD</name>
<dbReference type="PANTHER" id="PTHR30547:SF5">
    <property type="entry name" value="NUCLEASE YHCG-RELATED"/>
    <property type="match status" value="1"/>
</dbReference>
<evidence type="ECO:0000259" key="1">
    <source>
        <dbReference type="Pfam" id="PF17761"/>
    </source>
</evidence>
<dbReference type="Proteomes" id="UP000000852">
    <property type="component" value="Chromosome"/>
</dbReference>
<dbReference type="HOGENOM" id="CLU_2331220_0_0_10"/>
<dbReference type="STRING" id="485917.Phep_1812"/>
<dbReference type="OrthoDB" id="9801263at2"/>
<evidence type="ECO:0000313" key="3">
    <source>
        <dbReference type="Proteomes" id="UP000000852"/>
    </source>
</evidence>
<sequence length="98" mass="11739">MWQSQNIERAGYGAELIKKLSEKIGADYGKGYTETNLKYMRLFYSHFQIRHALRDELSWNNQVFASKYKTFLPTEEELQQELNRELKIVETENQMENK</sequence>
<dbReference type="eggNOG" id="COG4804">
    <property type="taxonomic scope" value="Bacteria"/>
</dbReference>
<feature type="domain" description="YhcG N-terminal" evidence="1">
    <location>
        <begin position="5"/>
        <end position="68"/>
    </location>
</feature>